<evidence type="ECO:0000313" key="2">
    <source>
        <dbReference type="Proteomes" id="UP001549200"/>
    </source>
</evidence>
<name>A0ABV2G3U8_9FIRM</name>
<gene>
    <name evidence="1" type="ORF">ABID13_004626</name>
</gene>
<comment type="caution">
    <text evidence="1">The sequence shown here is derived from an EMBL/GenBank/DDBJ whole genome shotgun (WGS) entry which is preliminary data.</text>
</comment>
<accession>A0ABV2G3U8</accession>
<dbReference type="Gene3D" id="3.40.50.300">
    <property type="entry name" value="P-loop containing nucleotide triphosphate hydrolases"/>
    <property type="match status" value="1"/>
</dbReference>
<organism evidence="1 2">
    <name type="scientific">Enterocloster citroniae</name>
    <dbReference type="NCBI Taxonomy" id="358743"/>
    <lineage>
        <taxon>Bacteria</taxon>
        <taxon>Bacillati</taxon>
        <taxon>Bacillota</taxon>
        <taxon>Clostridia</taxon>
        <taxon>Lachnospirales</taxon>
        <taxon>Lachnospiraceae</taxon>
        <taxon>Enterocloster</taxon>
    </lineage>
</organism>
<proteinExistence type="predicted"/>
<protein>
    <submittedName>
        <fullName evidence="1">Uncharacterized protein</fullName>
    </submittedName>
</protein>
<keyword evidence="2" id="KW-1185">Reference proteome</keyword>
<sequence>MRQRNAMRACLNPLIGLGEKYGTTFLIIVHTNKQMGLWGRKRIADSDDIWDIARSVLIAGEANDGLRCLSQEKSNYGPLARTVLFRLDSGKVEFEGYTDKKDKDYVTAATAATYQAPAREDAKAFILDYLKDGEKETADLDGMMKAQGISKGTLERAKAELKKDGQIAYFSRGFKPKVHYCKRTNPIPSGTVRE</sequence>
<reference evidence="1 2" key="1">
    <citation type="submission" date="2024-06" db="EMBL/GenBank/DDBJ databases">
        <title>Genomic Encyclopedia of Type Strains, Phase IV (KMG-IV): sequencing the most valuable type-strain genomes for metagenomic binning, comparative biology and taxonomic classification.</title>
        <authorList>
            <person name="Goeker M."/>
        </authorList>
    </citation>
    <scope>NUCLEOTIDE SEQUENCE [LARGE SCALE GENOMIC DNA]</scope>
    <source>
        <strain evidence="1 2">DSM 19261</strain>
    </source>
</reference>
<dbReference type="InterPro" id="IPR027417">
    <property type="entry name" value="P-loop_NTPase"/>
</dbReference>
<evidence type="ECO:0000313" key="1">
    <source>
        <dbReference type="EMBL" id="MET3572966.1"/>
    </source>
</evidence>
<dbReference type="EMBL" id="JBEPLZ010000024">
    <property type="protein sequence ID" value="MET3572966.1"/>
    <property type="molecule type" value="Genomic_DNA"/>
</dbReference>
<dbReference type="Proteomes" id="UP001549200">
    <property type="component" value="Unassembled WGS sequence"/>
</dbReference>